<sequence length="367" mass="40435">MTAATIPQGGEELSTAAVLPVVDLSVYLNDKGNQSAKETLCTQMAELLKQSGCLVVRDPRVDTNDNGQFMDMMERYFERGADEKLVDTRPELSYQVGYTPEGAEVPRVVKDKQMQEMILSQPSSHKAVMPVGADIKCRYMWPLRREERQVQERFEELNAECVSPQGIPEWKSQMDEWGEKLLRTVETVSEIAAVGFGLPTTAFTSLMQNAPHILAPTGSNLERHGQVGACYAGFHSDLNFITIHGKSRFPGLFVWLRDGRRASVSIPDGCLLLQAGMQLEWLTGGAVEAGMHEVVCTEATQNAIARAKAAGRSLWRVSSTVFSHISSNQILQPLGSFGTPQANAKYPATYAGDQVRKDLELISLKAK</sequence>
<organism evidence="6">
    <name type="scientific">Tetraselmis chuii</name>
    <dbReference type="NCBI Taxonomy" id="63592"/>
    <lineage>
        <taxon>Eukaryota</taxon>
        <taxon>Viridiplantae</taxon>
        <taxon>Chlorophyta</taxon>
        <taxon>core chlorophytes</taxon>
        <taxon>Chlorodendrophyceae</taxon>
        <taxon>Chlorodendrales</taxon>
        <taxon>Chlorodendraceae</taxon>
        <taxon>Tetraselmis</taxon>
    </lineage>
</organism>
<evidence type="ECO:0000259" key="5">
    <source>
        <dbReference type="Pfam" id="PF03171"/>
    </source>
</evidence>
<dbReference type="AlphaFoldDB" id="A0A7S1XAL7"/>
<feature type="domain" description="Isopenicillin N synthase-like Fe(2+) 2OG dioxygenase" evidence="5">
    <location>
        <begin position="233"/>
        <end position="324"/>
    </location>
</feature>
<reference evidence="6" key="1">
    <citation type="submission" date="2021-01" db="EMBL/GenBank/DDBJ databases">
        <authorList>
            <person name="Corre E."/>
            <person name="Pelletier E."/>
            <person name="Niang G."/>
            <person name="Scheremetjew M."/>
            <person name="Finn R."/>
            <person name="Kale V."/>
            <person name="Holt S."/>
            <person name="Cochrane G."/>
            <person name="Meng A."/>
            <person name="Brown T."/>
            <person name="Cohen L."/>
        </authorList>
    </citation>
    <scope>NUCLEOTIDE SEQUENCE</scope>
    <source>
        <strain evidence="6">PLY429</strain>
    </source>
</reference>
<evidence type="ECO:0000256" key="1">
    <source>
        <dbReference type="ARBA" id="ARBA00008056"/>
    </source>
</evidence>
<dbReference type="InterPro" id="IPR044861">
    <property type="entry name" value="IPNS-like_FE2OG_OXY"/>
</dbReference>
<dbReference type="GO" id="GO:0016491">
    <property type="term" value="F:oxidoreductase activity"/>
    <property type="evidence" value="ECO:0007669"/>
    <property type="project" value="UniProtKB-KW"/>
</dbReference>
<evidence type="ECO:0000256" key="2">
    <source>
        <dbReference type="ARBA" id="ARBA00022723"/>
    </source>
</evidence>
<protein>
    <recommendedName>
        <fullName evidence="5">Isopenicillin N synthase-like Fe(2+) 2OG dioxygenase domain-containing protein</fullName>
    </recommendedName>
</protein>
<dbReference type="SUPFAM" id="SSF51197">
    <property type="entry name" value="Clavaminate synthase-like"/>
    <property type="match status" value="1"/>
</dbReference>
<accession>A0A7S1XAL7</accession>
<dbReference type="GO" id="GO:0046872">
    <property type="term" value="F:metal ion binding"/>
    <property type="evidence" value="ECO:0007669"/>
    <property type="project" value="UniProtKB-KW"/>
</dbReference>
<evidence type="ECO:0000313" key="6">
    <source>
        <dbReference type="EMBL" id="CAD9221191.1"/>
    </source>
</evidence>
<dbReference type="Pfam" id="PF03171">
    <property type="entry name" value="2OG-FeII_Oxy"/>
    <property type="match status" value="1"/>
</dbReference>
<keyword evidence="4" id="KW-0408">Iron</keyword>
<dbReference type="PANTHER" id="PTHR10209:SF874">
    <property type="entry name" value="2-OXOGLUTARATE (2OG) AND FE(II)-DEPENDENT OXYGENASE SUPERFAMILY PROTEIN"/>
    <property type="match status" value="1"/>
</dbReference>
<dbReference type="Gene3D" id="2.60.120.330">
    <property type="entry name" value="B-lactam Antibiotic, Isopenicillin N Synthase, Chain"/>
    <property type="match status" value="1"/>
</dbReference>
<evidence type="ECO:0000256" key="4">
    <source>
        <dbReference type="ARBA" id="ARBA00023004"/>
    </source>
</evidence>
<gene>
    <name evidence="6" type="ORF">TCHU04912_LOCUS20424</name>
</gene>
<dbReference type="EMBL" id="HBGG01039643">
    <property type="protein sequence ID" value="CAD9221191.1"/>
    <property type="molecule type" value="Transcribed_RNA"/>
</dbReference>
<proteinExistence type="inferred from homology"/>
<dbReference type="InterPro" id="IPR027443">
    <property type="entry name" value="IPNS-like_sf"/>
</dbReference>
<keyword evidence="2" id="KW-0479">Metal-binding</keyword>
<comment type="similarity">
    <text evidence="1">Belongs to the iron/ascorbate-dependent oxidoreductase family.</text>
</comment>
<dbReference type="PANTHER" id="PTHR10209">
    <property type="entry name" value="OXIDOREDUCTASE, 2OG-FE II OXYGENASE FAMILY PROTEIN"/>
    <property type="match status" value="1"/>
</dbReference>
<name>A0A7S1XAL7_9CHLO</name>
<keyword evidence="3" id="KW-0560">Oxidoreductase</keyword>
<evidence type="ECO:0000256" key="3">
    <source>
        <dbReference type="ARBA" id="ARBA00023002"/>
    </source>
</evidence>